<keyword evidence="2" id="KW-1133">Transmembrane helix</keyword>
<accession>A0A5B7DFD6</accession>
<keyword evidence="4" id="KW-1185">Reference proteome</keyword>
<organism evidence="3 4">
    <name type="scientific">Portunus trituberculatus</name>
    <name type="common">Swimming crab</name>
    <name type="synonym">Neptunus trituberculatus</name>
    <dbReference type="NCBI Taxonomy" id="210409"/>
    <lineage>
        <taxon>Eukaryota</taxon>
        <taxon>Metazoa</taxon>
        <taxon>Ecdysozoa</taxon>
        <taxon>Arthropoda</taxon>
        <taxon>Crustacea</taxon>
        <taxon>Multicrustacea</taxon>
        <taxon>Malacostraca</taxon>
        <taxon>Eumalacostraca</taxon>
        <taxon>Eucarida</taxon>
        <taxon>Decapoda</taxon>
        <taxon>Pleocyemata</taxon>
        <taxon>Brachyura</taxon>
        <taxon>Eubrachyura</taxon>
        <taxon>Portunoidea</taxon>
        <taxon>Portunidae</taxon>
        <taxon>Portuninae</taxon>
        <taxon>Portunus</taxon>
    </lineage>
</organism>
<proteinExistence type="predicted"/>
<evidence type="ECO:0000313" key="3">
    <source>
        <dbReference type="EMBL" id="MPC19869.1"/>
    </source>
</evidence>
<evidence type="ECO:0000313" key="4">
    <source>
        <dbReference type="Proteomes" id="UP000324222"/>
    </source>
</evidence>
<protein>
    <submittedName>
        <fullName evidence="3">Uncharacterized protein</fullName>
    </submittedName>
</protein>
<name>A0A5B7DFD6_PORTR</name>
<dbReference type="Proteomes" id="UP000324222">
    <property type="component" value="Unassembled WGS sequence"/>
</dbReference>
<sequence>MQKNNDKDRSEEIEEKKRREEKRRTKKRRGGGGGAGGGGGGGGGRVVSLPRGFQLHYQHAALHTLTSISVVSPVTPSIQSNTPSASNTCSPGNRSGGGKGGREKWGRTSKGAAGGLIHTRSVMSRKPRHRMIARTVRHWRKLWLLSRSRVAVVVVVVKVKVVVVVGIIRKRQ</sequence>
<dbReference type="EMBL" id="VSRR010000811">
    <property type="protein sequence ID" value="MPC19869.1"/>
    <property type="molecule type" value="Genomic_DNA"/>
</dbReference>
<feature type="compositionally biased region" description="Basic residues" evidence="1">
    <location>
        <begin position="19"/>
        <end position="30"/>
    </location>
</feature>
<keyword evidence="2" id="KW-0472">Membrane</keyword>
<feature type="compositionally biased region" description="Gly residues" evidence="1">
    <location>
        <begin position="31"/>
        <end position="45"/>
    </location>
</feature>
<dbReference type="AlphaFoldDB" id="A0A5B7DFD6"/>
<keyword evidence="2" id="KW-0812">Transmembrane</keyword>
<comment type="caution">
    <text evidence="3">The sequence shown here is derived from an EMBL/GenBank/DDBJ whole genome shotgun (WGS) entry which is preliminary data.</text>
</comment>
<feature type="region of interest" description="Disordered" evidence="1">
    <location>
        <begin position="75"/>
        <end position="111"/>
    </location>
</feature>
<reference evidence="3 4" key="1">
    <citation type="submission" date="2019-05" db="EMBL/GenBank/DDBJ databases">
        <title>Another draft genome of Portunus trituberculatus and its Hox gene families provides insights of decapod evolution.</title>
        <authorList>
            <person name="Jeong J.-H."/>
            <person name="Song I."/>
            <person name="Kim S."/>
            <person name="Choi T."/>
            <person name="Kim D."/>
            <person name="Ryu S."/>
            <person name="Kim W."/>
        </authorList>
    </citation>
    <scope>NUCLEOTIDE SEQUENCE [LARGE SCALE GENOMIC DNA]</scope>
    <source>
        <tissue evidence="3">Muscle</tissue>
    </source>
</reference>
<feature type="compositionally biased region" description="Polar residues" evidence="1">
    <location>
        <begin position="79"/>
        <end position="91"/>
    </location>
</feature>
<feature type="compositionally biased region" description="Basic and acidic residues" evidence="1">
    <location>
        <begin position="1"/>
        <end position="18"/>
    </location>
</feature>
<evidence type="ECO:0000256" key="2">
    <source>
        <dbReference type="SAM" id="Phobius"/>
    </source>
</evidence>
<gene>
    <name evidence="3" type="ORF">E2C01_012800</name>
</gene>
<feature type="transmembrane region" description="Helical" evidence="2">
    <location>
        <begin position="150"/>
        <end position="168"/>
    </location>
</feature>
<evidence type="ECO:0000256" key="1">
    <source>
        <dbReference type="SAM" id="MobiDB-lite"/>
    </source>
</evidence>
<feature type="region of interest" description="Disordered" evidence="1">
    <location>
        <begin position="1"/>
        <end position="47"/>
    </location>
</feature>